<dbReference type="Gene3D" id="2.30.42.10">
    <property type="match status" value="1"/>
</dbReference>
<protein>
    <recommendedName>
        <fullName evidence="4">PDZ domain-containing protein</fullName>
    </recommendedName>
</protein>
<dbReference type="GO" id="GO:0005634">
    <property type="term" value="C:nucleus"/>
    <property type="evidence" value="ECO:0007669"/>
    <property type="project" value="TreeGrafter"/>
</dbReference>
<keyword evidence="2" id="KW-0143">Chaperone</keyword>
<dbReference type="GO" id="GO:0005737">
    <property type="term" value="C:cytoplasm"/>
    <property type="evidence" value="ECO:0007669"/>
    <property type="project" value="TreeGrafter"/>
</dbReference>
<dbReference type="SMART" id="SM00228">
    <property type="entry name" value="PDZ"/>
    <property type="match status" value="1"/>
</dbReference>
<dbReference type="InterPro" id="IPR036034">
    <property type="entry name" value="PDZ_sf"/>
</dbReference>
<evidence type="ECO:0000259" key="4">
    <source>
        <dbReference type="SMART" id="SM00228"/>
    </source>
</evidence>
<dbReference type="AlphaFoldDB" id="A0A9W7G7D4"/>
<dbReference type="SUPFAM" id="SSF50156">
    <property type="entry name" value="PDZ domain-like"/>
    <property type="match status" value="1"/>
</dbReference>
<dbReference type="InterPro" id="IPR035269">
    <property type="entry name" value="PSMD9"/>
</dbReference>
<dbReference type="Gene3D" id="6.10.140.1710">
    <property type="match status" value="1"/>
</dbReference>
<name>A0A9W7G7D4_9STRA</name>
<comment type="similarity">
    <text evidence="1">Belongs to the proteasome subunit p27 family.</text>
</comment>
<keyword evidence="6" id="KW-1185">Reference proteome</keyword>
<sequence length="279" mass="30078">MASFTSPGNLKELDSLRKGYEEEALAITSELNSGDNPPGVSSPLVDSEGFPRGDIDIYRVRSLRQRLAIIQTDHRGVMKKIEAALLTGSSGAQDEQDSELRKRLASKPRPKYDNVTGKWVVRNWDGSVSGIDGGDNLRFEDIGNEAVDRLRLAELTVTSPTAAPNATPTAPLPSANANPPSSSILVVEPFAKIDEVSPHSPASECGLIPGDVILKFGAVHFQNHMQLRAVAEEVKGAADNRRPVVVDVLRDGSQTRISLRPRAWAGRGLLGCHIVPYSS</sequence>
<reference evidence="6" key="1">
    <citation type="journal article" date="2023" name="Commun. Biol.">
        <title>Genome analysis of Parmales, the sister group of diatoms, reveals the evolutionary specialization of diatoms from phago-mixotrophs to photoautotrophs.</title>
        <authorList>
            <person name="Ban H."/>
            <person name="Sato S."/>
            <person name="Yoshikawa S."/>
            <person name="Yamada K."/>
            <person name="Nakamura Y."/>
            <person name="Ichinomiya M."/>
            <person name="Sato N."/>
            <person name="Blanc-Mathieu R."/>
            <person name="Endo H."/>
            <person name="Kuwata A."/>
            <person name="Ogata H."/>
        </authorList>
    </citation>
    <scope>NUCLEOTIDE SEQUENCE [LARGE SCALE GENOMIC DNA]</scope>
</reference>
<dbReference type="PANTHER" id="PTHR12651">
    <property type="entry name" value="26S PROTEASOME NON-ATPASE REGULATORY SUBUNIT 9"/>
    <property type="match status" value="1"/>
</dbReference>
<proteinExistence type="inferred from homology"/>
<dbReference type="Proteomes" id="UP001165065">
    <property type="component" value="Unassembled WGS sequence"/>
</dbReference>
<feature type="region of interest" description="Disordered" evidence="3">
    <location>
        <begin position="88"/>
        <end position="108"/>
    </location>
</feature>
<evidence type="ECO:0000313" key="6">
    <source>
        <dbReference type="Proteomes" id="UP001165065"/>
    </source>
</evidence>
<evidence type="ECO:0000256" key="3">
    <source>
        <dbReference type="SAM" id="MobiDB-lite"/>
    </source>
</evidence>
<evidence type="ECO:0000313" key="5">
    <source>
        <dbReference type="EMBL" id="GMI35311.1"/>
    </source>
</evidence>
<gene>
    <name evidence="5" type="ORF">TrCOL_g3786</name>
</gene>
<dbReference type="InterPro" id="IPR001478">
    <property type="entry name" value="PDZ"/>
</dbReference>
<dbReference type="EMBL" id="BRYA01000053">
    <property type="protein sequence ID" value="GMI35311.1"/>
    <property type="molecule type" value="Genomic_DNA"/>
</dbReference>
<comment type="caution">
    <text evidence="5">The sequence shown here is derived from an EMBL/GenBank/DDBJ whole genome shotgun (WGS) entry which is preliminary data.</text>
</comment>
<dbReference type="GO" id="GO:0070682">
    <property type="term" value="P:proteasome regulatory particle assembly"/>
    <property type="evidence" value="ECO:0007669"/>
    <property type="project" value="InterPro"/>
</dbReference>
<feature type="region of interest" description="Disordered" evidence="3">
    <location>
        <begin position="28"/>
        <end position="47"/>
    </location>
</feature>
<evidence type="ECO:0000256" key="1">
    <source>
        <dbReference type="ARBA" id="ARBA00005256"/>
    </source>
</evidence>
<dbReference type="OrthoDB" id="72325at2759"/>
<dbReference type="Pfam" id="PF17820">
    <property type="entry name" value="PDZ_6"/>
    <property type="match status" value="1"/>
</dbReference>
<organism evidence="5 6">
    <name type="scientific">Triparma columacea</name>
    <dbReference type="NCBI Taxonomy" id="722753"/>
    <lineage>
        <taxon>Eukaryota</taxon>
        <taxon>Sar</taxon>
        <taxon>Stramenopiles</taxon>
        <taxon>Ochrophyta</taxon>
        <taxon>Bolidophyceae</taxon>
        <taxon>Parmales</taxon>
        <taxon>Triparmaceae</taxon>
        <taxon>Triparma</taxon>
    </lineage>
</organism>
<dbReference type="PANTHER" id="PTHR12651:SF1">
    <property type="entry name" value="26S PROTEASOME NON-ATPASE REGULATORY SUBUNIT 9"/>
    <property type="match status" value="1"/>
</dbReference>
<dbReference type="FunFam" id="2.30.42.10:FF:000107">
    <property type="entry name" value="26S proteasome non-ATPase regulatory subunit 9"/>
    <property type="match status" value="1"/>
</dbReference>
<dbReference type="InterPro" id="IPR041489">
    <property type="entry name" value="PDZ_6"/>
</dbReference>
<dbReference type="Pfam" id="PF18265">
    <property type="entry name" value="Nas2_N"/>
    <property type="match status" value="1"/>
</dbReference>
<feature type="domain" description="PDZ" evidence="4">
    <location>
        <begin position="180"/>
        <end position="252"/>
    </location>
</feature>
<accession>A0A9W7G7D4</accession>
<evidence type="ECO:0000256" key="2">
    <source>
        <dbReference type="ARBA" id="ARBA00023186"/>
    </source>
</evidence>
<dbReference type="InterPro" id="IPR040815">
    <property type="entry name" value="Nas2_N"/>
</dbReference>